<evidence type="ECO:0000256" key="8">
    <source>
        <dbReference type="ARBA" id="ARBA00023004"/>
    </source>
</evidence>
<comment type="function">
    <text evidence="1 14">Catalyzes the methylthiolation of N6-(dimethylallyl)adenosine (i(6)A), leading to the formation of 2-methylthio-N6-(dimethylallyl)adenosine (ms(2)i(6)A) at position 37 in tRNAs that read codons beginning with uridine.</text>
</comment>
<accession>A0A937IDK3</accession>
<dbReference type="PANTHER" id="PTHR43020">
    <property type="entry name" value="CDK5 REGULATORY SUBUNIT-ASSOCIATED PROTEIN 1"/>
    <property type="match status" value="1"/>
</dbReference>
<dbReference type="Pfam" id="PF00919">
    <property type="entry name" value="UPF0004"/>
    <property type="match status" value="1"/>
</dbReference>
<dbReference type="InterPro" id="IPR002792">
    <property type="entry name" value="TRAM_dom"/>
</dbReference>
<evidence type="ECO:0000256" key="11">
    <source>
        <dbReference type="ARBA" id="ARBA00050926"/>
    </source>
</evidence>
<sequence>MGTKLYIKTYGCQMNEYDSNKTVDILKERKGVEVTSHPEEADIILLNTCSIRDKAETKVYSELGRLNKLKEKNPNLKIGVGGCVATQEGSNIKKRAPYVDLIYGPQTLHRVSDLLEIDTSKGIKAIDITFPIEEKFDSLPKPTTGGPSSYVAIMEGCSKYCSFCVVPYTRGDEVSRKPEQIFDEVARLAEQGVSEITFLGQNVNSYKMPFKGRILRLSDLIEIISHIDGIERIRYTTSHPLDMTEDLIEVYQYVPQLVSQLHLPVQSGSNRILEKMKRNYTIDIFTEAVNKIKSYRPDLRVSSDFIVGFPGESEKDFNETIDLVNEIKFDSSFSFIYSKRPGTPASKLEDLTPIEEKKERLKILQDQLNFYHREHSKNMIGSIQRCLVTGIAKKSPEQLQARTECNRVVNFNFENISFIGKLVDIKITEALSYSLLGTLHNSRGKS</sequence>
<dbReference type="GO" id="GO:0035597">
    <property type="term" value="F:tRNA-2-methylthio-N(6)-dimethylallyladenosine(37) synthase activity"/>
    <property type="evidence" value="ECO:0007669"/>
    <property type="project" value="UniProtKB-EC"/>
</dbReference>
<comment type="subcellular location">
    <subcellularLocation>
        <location evidence="14">Cytoplasm</location>
    </subcellularLocation>
</comment>
<evidence type="ECO:0000313" key="18">
    <source>
        <dbReference type="EMBL" id="MBL6818294.1"/>
    </source>
</evidence>
<comment type="catalytic activity">
    <reaction evidence="11">
        <text>N(6)-dimethylallyladenosine(37) in tRNA + (sulfur carrier)-SH + AH2 + S-adenosyl-L-methionine = 2-thio-N(6)-dimethylallyladenosine(37) in tRNA + (sulfur carrier)-H + 5'-deoxyadenosine + L-methionine + A + H(+)</text>
        <dbReference type="Rhea" id="RHEA:36339"/>
        <dbReference type="Rhea" id="RHEA-COMP:10375"/>
        <dbReference type="Rhea" id="RHEA-COMP:10377"/>
        <dbReference type="Rhea" id="RHEA-COMP:14737"/>
        <dbReference type="Rhea" id="RHEA-COMP:14739"/>
        <dbReference type="ChEBI" id="CHEBI:13193"/>
        <dbReference type="ChEBI" id="CHEBI:15378"/>
        <dbReference type="ChEBI" id="CHEBI:17319"/>
        <dbReference type="ChEBI" id="CHEBI:17499"/>
        <dbReference type="ChEBI" id="CHEBI:29917"/>
        <dbReference type="ChEBI" id="CHEBI:57844"/>
        <dbReference type="ChEBI" id="CHEBI:59789"/>
        <dbReference type="ChEBI" id="CHEBI:64428"/>
        <dbReference type="ChEBI" id="CHEBI:74415"/>
        <dbReference type="ChEBI" id="CHEBI:74416"/>
    </reaction>
    <physiologicalReaction direction="left-to-right" evidence="11">
        <dbReference type="Rhea" id="RHEA:36340"/>
    </physiologicalReaction>
</comment>
<dbReference type="InterPro" id="IPR007197">
    <property type="entry name" value="rSAM"/>
</dbReference>
<dbReference type="EC" id="2.8.4.3" evidence="10 14"/>
<dbReference type="InterPro" id="IPR006638">
    <property type="entry name" value="Elp3/MiaA/NifB-like_rSAM"/>
</dbReference>
<evidence type="ECO:0000313" key="19">
    <source>
        <dbReference type="Proteomes" id="UP000711391"/>
    </source>
</evidence>
<dbReference type="PROSITE" id="PS51449">
    <property type="entry name" value="MTTASE_N"/>
    <property type="match status" value="1"/>
</dbReference>
<dbReference type="InterPro" id="IPR005839">
    <property type="entry name" value="Methylthiotransferase"/>
</dbReference>
<dbReference type="Pfam" id="PF04055">
    <property type="entry name" value="Radical_SAM"/>
    <property type="match status" value="1"/>
</dbReference>
<comment type="similarity">
    <text evidence="14">Belongs to the methylthiotransferase family. MiaB subfamily.</text>
</comment>
<evidence type="ECO:0000256" key="7">
    <source>
        <dbReference type="ARBA" id="ARBA00022723"/>
    </source>
</evidence>
<dbReference type="SFLD" id="SFLDF00273">
    <property type="entry name" value="(dimethylallyl)adenosine_tRNA"/>
    <property type="match status" value="1"/>
</dbReference>
<evidence type="ECO:0000256" key="2">
    <source>
        <dbReference type="ARBA" id="ARBA00022485"/>
    </source>
</evidence>
<dbReference type="NCBIfam" id="TIGR00089">
    <property type="entry name" value="MiaB/RimO family radical SAM methylthiotransferase"/>
    <property type="match status" value="1"/>
</dbReference>
<keyword evidence="7 14" id="KW-0479">Metal-binding</keyword>
<dbReference type="InterPro" id="IPR020612">
    <property type="entry name" value="Methylthiotransferase_CS"/>
</dbReference>
<dbReference type="FunFam" id="3.80.30.20:FF:000001">
    <property type="entry name" value="tRNA-2-methylthio-N(6)-dimethylallyladenosine synthase 2"/>
    <property type="match status" value="1"/>
</dbReference>
<dbReference type="FunFam" id="3.40.50.12160:FF:000001">
    <property type="entry name" value="tRNA-2-methylthio-N(6)-dimethylallyladenosine synthase"/>
    <property type="match status" value="1"/>
</dbReference>
<feature type="domain" description="Radical SAM core" evidence="17">
    <location>
        <begin position="143"/>
        <end position="374"/>
    </location>
</feature>
<dbReference type="InterPro" id="IPR038135">
    <property type="entry name" value="Methylthiotransferase_N_sf"/>
</dbReference>
<dbReference type="InterPro" id="IPR023404">
    <property type="entry name" value="rSAM_horseshoe"/>
</dbReference>
<keyword evidence="5 14" id="KW-0949">S-adenosyl-L-methionine</keyword>
<evidence type="ECO:0000259" key="15">
    <source>
        <dbReference type="PROSITE" id="PS50926"/>
    </source>
</evidence>
<name>A0A937IDK3_9GAMM</name>
<dbReference type="SFLD" id="SFLDS00029">
    <property type="entry name" value="Radical_SAM"/>
    <property type="match status" value="1"/>
</dbReference>
<dbReference type="InterPro" id="IPR058240">
    <property type="entry name" value="rSAM_sf"/>
</dbReference>
<evidence type="ECO:0000256" key="10">
    <source>
        <dbReference type="ARBA" id="ARBA00033765"/>
    </source>
</evidence>
<comment type="catalytic activity">
    <reaction evidence="13">
        <text>N(6)-dimethylallyladenosine(37) in tRNA + (sulfur carrier)-SH + AH2 + 2 S-adenosyl-L-methionine = 2-methylsulfanyl-N(6)-dimethylallyladenosine(37) in tRNA + (sulfur carrier)-H + 5'-deoxyadenosine + L-methionine + A + S-adenosyl-L-homocysteine + 2 H(+)</text>
        <dbReference type="Rhea" id="RHEA:37067"/>
        <dbReference type="Rhea" id="RHEA-COMP:10375"/>
        <dbReference type="Rhea" id="RHEA-COMP:10376"/>
        <dbReference type="Rhea" id="RHEA-COMP:14737"/>
        <dbReference type="Rhea" id="RHEA-COMP:14739"/>
        <dbReference type="ChEBI" id="CHEBI:13193"/>
        <dbReference type="ChEBI" id="CHEBI:15378"/>
        <dbReference type="ChEBI" id="CHEBI:17319"/>
        <dbReference type="ChEBI" id="CHEBI:17499"/>
        <dbReference type="ChEBI" id="CHEBI:29917"/>
        <dbReference type="ChEBI" id="CHEBI:57844"/>
        <dbReference type="ChEBI" id="CHEBI:57856"/>
        <dbReference type="ChEBI" id="CHEBI:59789"/>
        <dbReference type="ChEBI" id="CHEBI:64428"/>
        <dbReference type="ChEBI" id="CHEBI:74415"/>
        <dbReference type="ChEBI" id="CHEBI:74417"/>
        <dbReference type="EC" id="2.8.4.3"/>
    </reaction>
    <physiologicalReaction direction="left-to-right" evidence="13">
        <dbReference type="Rhea" id="RHEA:37068"/>
    </physiologicalReaction>
</comment>
<dbReference type="Gene3D" id="3.80.30.20">
    <property type="entry name" value="tm_1862 like domain"/>
    <property type="match status" value="1"/>
</dbReference>
<comment type="caution">
    <text evidence="18">The sequence shown here is derived from an EMBL/GenBank/DDBJ whole genome shotgun (WGS) entry which is preliminary data.</text>
</comment>
<dbReference type="PROSITE" id="PS51918">
    <property type="entry name" value="RADICAL_SAM"/>
    <property type="match status" value="1"/>
</dbReference>
<dbReference type="GO" id="GO:0005829">
    <property type="term" value="C:cytosol"/>
    <property type="evidence" value="ECO:0007669"/>
    <property type="project" value="TreeGrafter"/>
</dbReference>
<dbReference type="SFLD" id="SFLDG01082">
    <property type="entry name" value="B12-binding_domain_containing"/>
    <property type="match status" value="1"/>
</dbReference>
<dbReference type="PROSITE" id="PS50926">
    <property type="entry name" value="TRAM"/>
    <property type="match status" value="1"/>
</dbReference>
<dbReference type="SFLD" id="SFLDG01061">
    <property type="entry name" value="methylthiotransferase"/>
    <property type="match status" value="1"/>
</dbReference>
<comment type="cofactor">
    <cofactor evidence="14">
        <name>[4Fe-4S] cluster</name>
        <dbReference type="ChEBI" id="CHEBI:49883"/>
    </cofactor>
    <text evidence="14">Binds 2 [4Fe-4S] clusters. One cluster is coordinated with 3 cysteines and an exchangeable S-adenosyl-L-methionine.</text>
</comment>
<dbReference type="Proteomes" id="UP000711391">
    <property type="component" value="Unassembled WGS sequence"/>
</dbReference>
<dbReference type="EMBL" id="JADHQD010000011">
    <property type="protein sequence ID" value="MBL6818294.1"/>
    <property type="molecule type" value="Genomic_DNA"/>
</dbReference>
<dbReference type="GO" id="GO:0051539">
    <property type="term" value="F:4 iron, 4 sulfur cluster binding"/>
    <property type="evidence" value="ECO:0007669"/>
    <property type="project" value="UniProtKB-UniRule"/>
</dbReference>
<keyword evidence="2 14" id="KW-0004">4Fe-4S</keyword>
<feature type="domain" description="MTTase N-terminal" evidence="16">
    <location>
        <begin position="3"/>
        <end position="120"/>
    </location>
</feature>
<dbReference type="SMART" id="SM00729">
    <property type="entry name" value="Elp3"/>
    <property type="match status" value="1"/>
</dbReference>
<dbReference type="AlphaFoldDB" id="A0A937IDK3"/>
<evidence type="ECO:0000259" key="17">
    <source>
        <dbReference type="PROSITE" id="PS51918"/>
    </source>
</evidence>
<feature type="binding site" evidence="14">
    <location>
        <position position="157"/>
    </location>
    <ligand>
        <name>[4Fe-4S] cluster</name>
        <dbReference type="ChEBI" id="CHEBI:49883"/>
        <label>2</label>
        <note>4Fe-4S-S-AdoMet</note>
    </ligand>
</feature>
<proteinExistence type="inferred from homology"/>
<dbReference type="GO" id="GO:0046872">
    <property type="term" value="F:metal ion binding"/>
    <property type="evidence" value="ECO:0007669"/>
    <property type="project" value="UniProtKB-KW"/>
</dbReference>
<dbReference type="SUPFAM" id="SSF102114">
    <property type="entry name" value="Radical SAM enzymes"/>
    <property type="match status" value="1"/>
</dbReference>
<dbReference type="HAMAP" id="MF_01864">
    <property type="entry name" value="tRNA_metthiotr_MiaB"/>
    <property type="match status" value="1"/>
</dbReference>
<evidence type="ECO:0000256" key="6">
    <source>
        <dbReference type="ARBA" id="ARBA00022694"/>
    </source>
</evidence>
<dbReference type="NCBIfam" id="TIGR01574">
    <property type="entry name" value="miaB-methiolase"/>
    <property type="match status" value="1"/>
</dbReference>
<evidence type="ECO:0000256" key="5">
    <source>
        <dbReference type="ARBA" id="ARBA00022691"/>
    </source>
</evidence>
<protein>
    <recommendedName>
        <fullName evidence="10 14">tRNA-2-methylthio-N(6)-dimethylallyladenosine synthase</fullName>
        <ecNumber evidence="10 14">2.8.4.3</ecNumber>
    </recommendedName>
    <alternativeName>
        <fullName evidence="14">(Dimethylallyl)adenosine tRNA methylthiotransferase MiaB</fullName>
    </alternativeName>
    <alternativeName>
        <fullName evidence="14">tRNA-i(6)A37 methylthiotransferase</fullName>
    </alternativeName>
</protein>
<gene>
    <name evidence="14 18" type="primary">miaB</name>
    <name evidence="18" type="ORF">ISQ64_02685</name>
</gene>
<dbReference type="PANTHER" id="PTHR43020:SF2">
    <property type="entry name" value="MITOCHONDRIAL TRNA METHYLTHIOTRANSFERASE CDK5RAP1"/>
    <property type="match status" value="1"/>
</dbReference>
<evidence type="ECO:0000256" key="12">
    <source>
        <dbReference type="ARBA" id="ARBA00052380"/>
    </source>
</evidence>
<evidence type="ECO:0000256" key="4">
    <source>
        <dbReference type="ARBA" id="ARBA00022679"/>
    </source>
</evidence>
<dbReference type="InterPro" id="IPR006463">
    <property type="entry name" value="MiaB_methiolase"/>
</dbReference>
<evidence type="ECO:0000256" key="13">
    <source>
        <dbReference type="ARBA" id="ARBA00052587"/>
    </source>
</evidence>
<feature type="binding site" evidence="14">
    <location>
        <position position="12"/>
    </location>
    <ligand>
        <name>[4Fe-4S] cluster</name>
        <dbReference type="ChEBI" id="CHEBI:49883"/>
        <label>1</label>
    </ligand>
</feature>
<feature type="binding site" evidence="14">
    <location>
        <position position="49"/>
    </location>
    <ligand>
        <name>[4Fe-4S] cluster</name>
        <dbReference type="ChEBI" id="CHEBI:49883"/>
        <label>1</label>
    </ligand>
</feature>
<feature type="domain" description="TRAM" evidence="15">
    <location>
        <begin position="377"/>
        <end position="441"/>
    </location>
</feature>
<feature type="binding site" evidence="14">
    <location>
        <position position="161"/>
    </location>
    <ligand>
        <name>[4Fe-4S] cluster</name>
        <dbReference type="ChEBI" id="CHEBI:49883"/>
        <label>2</label>
        <note>4Fe-4S-S-AdoMet</note>
    </ligand>
</feature>
<dbReference type="Gene3D" id="3.40.50.12160">
    <property type="entry name" value="Methylthiotransferase, N-terminal domain"/>
    <property type="match status" value="1"/>
</dbReference>
<feature type="binding site" evidence="14">
    <location>
        <position position="83"/>
    </location>
    <ligand>
        <name>[4Fe-4S] cluster</name>
        <dbReference type="ChEBI" id="CHEBI:49883"/>
        <label>1</label>
    </ligand>
</feature>
<comment type="subunit">
    <text evidence="14">Monomer.</text>
</comment>
<evidence type="ECO:0000256" key="9">
    <source>
        <dbReference type="ARBA" id="ARBA00023014"/>
    </source>
</evidence>
<evidence type="ECO:0000256" key="1">
    <source>
        <dbReference type="ARBA" id="ARBA00003234"/>
    </source>
</evidence>
<keyword evidence="9 14" id="KW-0411">Iron-sulfur</keyword>
<comment type="catalytic activity">
    <reaction evidence="12">
        <text>2-thio-N(6)-dimethylallyladenosine(37) in tRNA + S-adenosyl-L-methionine = 2-methylsulfanyl-N(6)-dimethylallyladenosine(37) in tRNA + S-adenosyl-L-homocysteine + H(+)</text>
        <dbReference type="Rhea" id="RHEA:37063"/>
        <dbReference type="Rhea" id="RHEA-COMP:10376"/>
        <dbReference type="Rhea" id="RHEA-COMP:10377"/>
        <dbReference type="ChEBI" id="CHEBI:15378"/>
        <dbReference type="ChEBI" id="CHEBI:57856"/>
        <dbReference type="ChEBI" id="CHEBI:59789"/>
        <dbReference type="ChEBI" id="CHEBI:74416"/>
        <dbReference type="ChEBI" id="CHEBI:74417"/>
    </reaction>
    <physiologicalReaction direction="left-to-right" evidence="12">
        <dbReference type="Rhea" id="RHEA:37064"/>
    </physiologicalReaction>
</comment>
<keyword evidence="8 14" id="KW-0408">Iron</keyword>
<keyword evidence="6 14" id="KW-0819">tRNA processing</keyword>
<organism evidence="18 19">
    <name type="scientific">SAR86 cluster bacterium</name>
    <dbReference type="NCBI Taxonomy" id="2030880"/>
    <lineage>
        <taxon>Bacteria</taxon>
        <taxon>Pseudomonadati</taxon>
        <taxon>Pseudomonadota</taxon>
        <taxon>Gammaproteobacteria</taxon>
        <taxon>SAR86 cluster</taxon>
    </lineage>
</organism>
<evidence type="ECO:0000256" key="14">
    <source>
        <dbReference type="HAMAP-Rule" id="MF_01864"/>
    </source>
</evidence>
<dbReference type="Pfam" id="PF01938">
    <property type="entry name" value="TRAM"/>
    <property type="match status" value="1"/>
</dbReference>
<keyword evidence="3 14" id="KW-0963">Cytoplasm</keyword>
<reference evidence="18" key="1">
    <citation type="submission" date="2020-10" db="EMBL/GenBank/DDBJ databases">
        <title>Microbiome of the Black Sea water column analyzed by genome centric metagenomics.</title>
        <authorList>
            <person name="Cabello-Yeves P.J."/>
            <person name="Callieri C."/>
            <person name="Picazo A."/>
            <person name="Mehrshad M."/>
            <person name="Haro-Moreno J.M."/>
            <person name="Roda-Garcia J."/>
            <person name="Dzembekova N."/>
            <person name="Slabakova V."/>
            <person name="Slabakova N."/>
            <person name="Moncheva S."/>
            <person name="Rodriguez-Valera F."/>
        </authorList>
    </citation>
    <scope>NUCLEOTIDE SEQUENCE</scope>
    <source>
        <strain evidence="18">BS307-5m-G50</strain>
    </source>
</reference>
<evidence type="ECO:0000259" key="16">
    <source>
        <dbReference type="PROSITE" id="PS51449"/>
    </source>
</evidence>
<dbReference type="CDD" id="cd01335">
    <property type="entry name" value="Radical_SAM"/>
    <property type="match status" value="1"/>
</dbReference>
<dbReference type="PROSITE" id="PS01278">
    <property type="entry name" value="MTTASE_RADICAL"/>
    <property type="match status" value="1"/>
</dbReference>
<evidence type="ECO:0000256" key="3">
    <source>
        <dbReference type="ARBA" id="ARBA00022490"/>
    </source>
</evidence>
<dbReference type="InterPro" id="IPR013848">
    <property type="entry name" value="Methylthiotransferase_N"/>
</dbReference>
<feature type="binding site" evidence="14">
    <location>
        <position position="164"/>
    </location>
    <ligand>
        <name>[4Fe-4S] cluster</name>
        <dbReference type="ChEBI" id="CHEBI:49883"/>
        <label>2</label>
        <note>4Fe-4S-S-AdoMet</note>
    </ligand>
</feature>
<keyword evidence="4 14" id="KW-0808">Transferase</keyword>